<reference evidence="3" key="1">
    <citation type="submission" date="2025-08" db="UniProtKB">
        <authorList>
            <consortium name="Ensembl"/>
        </authorList>
    </citation>
    <scope>IDENTIFICATION</scope>
</reference>
<dbReference type="GeneTree" id="ENSGT01130000279005"/>
<dbReference type="PRINTS" id="PR00759">
    <property type="entry name" value="BASICPTASE"/>
</dbReference>
<dbReference type="PROSITE" id="PS50279">
    <property type="entry name" value="BPTI_KUNITZ_2"/>
    <property type="match status" value="1"/>
</dbReference>
<dbReference type="GO" id="GO:0004867">
    <property type="term" value="F:serine-type endopeptidase inhibitor activity"/>
    <property type="evidence" value="ECO:0007669"/>
    <property type="project" value="InterPro"/>
</dbReference>
<accession>A0A3Q2G8L2</accession>
<dbReference type="SMART" id="SM00131">
    <property type="entry name" value="KU"/>
    <property type="match status" value="1"/>
</dbReference>
<evidence type="ECO:0000313" key="3">
    <source>
        <dbReference type="Ensembl" id="ENSCVAP00000020200.1"/>
    </source>
</evidence>
<reference evidence="3" key="2">
    <citation type="submission" date="2025-09" db="UniProtKB">
        <authorList>
            <consortium name="Ensembl"/>
        </authorList>
    </citation>
    <scope>IDENTIFICATION</scope>
</reference>
<name>A0A3Q2G8L2_CYPVA</name>
<dbReference type="FunFam" id="4.10.410.10:FF:000020">
    <property type="entry name" value="Collagen, type VI, alpha 3"/>
    <property type="match status" value="1"/>
</dbReference>
<dbReference type="Proteomes" id="UP000265020">
    <property type="component" value="Unassembled WGS sequence"/>
</dbReference>
<dbReference type="PANTHER" id="PTHR10083">
    <property type="entry name" value="KUNITZ-TYPE PROTEASE INHIBITOR-RELATED"/>
    <property type="match status" value="1"/>
</dbReference>
<dbReference type="Gene3D" id="4.10.410.10">
    <property type="entry name" value="Pancreatic trypsin inhibitor Kunitz domain"/>
    <property type="match status" value="1"/>
</dbReference>
<dbReference type="SUPFAM" id="SSF57362">
    <property type="entry name" value="BPTI-like"/>
    <property type="match status" value="1"/>
</dbReference>
<organism evidence="3 4">
    <name type="scientific">Cyprinodon variegatus</name>
    <name type="common">Sheepshead minnow</name>
    <dbReference type="NCBI Taxonomy" id="28743"/>
    <lineage>
        <taxon>Eukaryota</taxon>
        <taxon>Metazoa</taxon>
        <taxon>Chordata</taxon>
        <taxon>Craniata</taxon>
        <taxon>Vertebrata</taxon>
        <taxon>Euteleostomi</taxon>
        <taxon>Actinopterygii</taxon>
        <taxon>Neopterygii</taxon>
        <taxon>Teleostei</taxon>
        <taxon>Neoteleostei</taxon>
        <taxon>Acanthomorphata</taxon>
        <taxon>Ovalentaria</taxon>
        <taxon>Atherinomorphae</taxon>
        <taxon>Cyprinodontiformes</taxon>
        <taxon>Cyprinodontidae</taxon>
        <taxon>Cyprinodon</taxon>
    </lineage>
</organism>
<keyword evidence="1" id="KW-1015">Disulfide bond</keyword>
<proteinExistence type="predicted"/>
<dbReference type="PANTHER" id="PTHR10083:SF374">
    <property type="entry name" value="BPTI_KUNITZ INHIBITOR DOMAIN-CONTAINING PROTEIN"/>
    <property type="match status" value="1"/>
</dbReference>
<dbReference type="InterPro" id="IPR002223">
    <property type="entry name" value="Kunitz_BPTI"/>
</dbReference>
<evidence type="ECO:0000313" key="4">
    <source>
        <dbReference type="Proteomes" id="UP000265020"/>
    </source>
</evidence>
<dbReference type="PROSITE" id="PS00280">
    <property type="entry name" value="BPTI_KUNITZ_1"/>
    <property type="match status" value="1"/>
</dbReference>
<dbReference type="Ensembl" id="ENSCVAT00000014964.1">
    <property type="protein sequence ID" value="ENSCVAP00000020200.1"/>
    <property type="gene ID" value="ENSCVAG00000001421.1"/>
</dbReference>
<dbReference type="InterPro" id="IPR020901">
    <property type="entry name" value="Prtase_inh_Kunz-CS"/>
</dbReference>
<evidence type="ECO:0000259" key="2">
    <source>
        <dbReference type="PROSITE" id="PS50279"/>
    </source>
</evidence>
<dbReference type="Pfam" id="PF00014">
    <property type="entry name" value="Kunitz_BPTI"/>
    <property type="match status" value="1"/>
</dbReference>
<dbReference type="InterPro" id="IPR036880">
    <property type="entry name" value="Kunitz_BPTI_sf"/>
</dbReference>
<sequence length="69" mass="7995">MLVKLLQPVNKENKKSGSCKTFTFMWFYDSKNARCTRFLYSGCGGNQNRFKTREECEDTCLRKTLAGDV</sequence>
<dbReference type="STRING" id="28743.ENSCVAP00000020200"/>
<dbReference type="InterPro" id="IPR050098">
    <property type="entry name" value="TFPI/VKTCI-like"/>
</dbReference>
<dbReference type="OMA" id="KSCMETC"/>
<feature type="domain" description="BPTI/Kunitz inhibitor" evidence="2">
    <location>
        <begin position="10"/>
        <end position="60"/>
    </location>
</feature>
<dbReference type="AlphaFoldDB" id="A0A3Q2G8L2"/>
<keyword evidence="4" id="KW-1185">Reference proteome</keyword>
<dbReference type="GO" id="GO:0005615">
    <property type="term" value="C:extracellular space"/>
    <property type="evidence" value="ECO:0007669"/>
    <property type="project" value="TreeGrafter"/>
</dbReference>
<evidence type="ECO:0000256" key="1">
    <source>
        <dbReference type="ARBA" id="ARBA00023157"/>
    </source>
</evidence>
<protein>
    <recommendedName>
        <fullName evidence="2">BPTI/Kunitz inhibitor domain-containing protein</fullName>
    </recommendedName>
</protein>